<reference evidence="1" key="1">
    <citation type="journal article" date="2021" name="Proc. Natl. Acad. Sci. U.S.A.">
        <title>A Catalog of Tens of Thousands of Viruses from Human Metagenomes Reveals Hidden Associations with Chronic Diseases.</title>
        <authorList>
            <person name="Tisza M.J."/>
            <person name="Buck C.B."/>
        </authorList>
    </citation>
    <scope>NUCLEOTIDE SEQUENCE</scope>
    <source>
        <strain evidence="1">CtDwO1</strain>
    </source>
</reference>
<name>A0A8S5TAB4_9CAUD</name>
<dbReference type="Gene3D" id="3.90.320.10">
    <property type="match status" value="1"/>
</dbReference>
<dbReference type="InterPro" id="IPR011604">
    <property type="entry name" value="PDDEXK-like_dom_sf"/>
</dbReference>
<evidence type="ECO:0000313" key="1">
    <source>
        <dbReference type="EMBL" id="DAF60190.1"/>
    </source>
</evidence>
<organism evidence="1">
    <name type="scientific">Podoviridae sp. ctDwO1</name>
    <dbReference type="NCBI Taxonomy" id="2827726"/>
    <lineage>
        <taxon>Viruses</taxon>
        <taxon>Duplodnaviria</taxon>
        <taxon>Heunggongvirae</taxon>
        <taxon>Uroviricota</taxon>
        <taxon>Caudoviricetes</taxon>
    </lineage>
</organism>
<proteinExistence type="predicted"/>
<protein>
    <submittedName>
        <fullName evidence="1">Uncharacterized protein</fullName>
    </submittedName>
</protein>
<dbReference type="EMBL" id="BK032784">
    <property type="protein sequence ID" value="DAF60190.1"/>
    <property type="molecule type" value="Genomic_DNA"/>
</dbReference>
<sequence length="220" mass="26060">MTTHNPDEYYNRSEVSNSDLTALKEQLYPRPQYGDREAAFYFGSIVDALITEPTRVDFINRKVDGEPVEKDIWLHAREMQRSLRAEARHDPFLAKVLEMADTQRFMVNKAQEFDNGGFCFTLDTRCKWDWWLQAAHFGGDLKTTAASTDAEFNDAIDFFDWDRSRAWYMDIAHSDNDFIYAISKKNSRIFKKFIKRGDEIYNHGREKYEDLAYKYWCYSL</sequence>
<accession>A0A8S5TAB4</accession>